<comment type="caution">
    <text evidence="1">The sequence shown here is derived from an EMBL/GenBank/DDBJ whole genome shotgun (WGS) entry which is preliminary data.</text>
</comment>
<accession>A0AA94F012</accession>
<gene>
    <name evidence="1" type="ORF">EJB19_09140</name>
</gene>
<dbReference type="RefSeq" id="WP_127822141.1">
    <property type="nucleotide sequence ID" value="NZ_RWGX02000012.1"/>
</dbReference>
<evidence type="ECO:0000313" key="1">
    <source>
        <dbReference type="EMBL" id="RVU88321.1"/>
    </source>
</evidence>
<protein>
    <submittedName>
        <fullName evidence="1">Uncharacterized protein</fullName>
    </submittedName>
</protein>
<reference evidence="1" key="1">
    <citation type="submission" date="2018-12" db="EMBL/GenBank/DDBJ databases">
        <title>Draft genome sequence of Flaovobacterium columnare BGFS27 isolated from channel catfish in Alabama.</title>
        <authorList>
            <person name="Cai W."/>
            <person name="Arias C."/>
        </authorList>
    </citation>
    <scope>NUCLEOTIDE SEQUENCE [LARGE SCALE GENOMIC DNA]</scope>
    <source>
        <strain evidence="1">BGFS27</strain>
    </source>
</reference>
<dbReference type="EMBL" id="RWGX01000004">
    <property type="protein sequence ID" value="RVU88321.1"/>
    <property type="molecule type" value="Genomic_DNA"/>
</dbReference>
<organism evidence="1">
    <name type="scientific">Flavobacterium columnare</name>
    <dbReference type="NCBI Taxonomy" id="996"/>
    <lineage>
        <taxon>Bacteria</taxon>
        <taxon>Pseudomonadati</taxon>
        <taxon>Bacteroidota</taxon>
        <taxon>Flavobacteriia</taxon>
        <taxon>Flavobacteriales</taxon>
        <taxon>Flavobacteriaceae</taxon>
        <taxon>Flavobacterium</taxon>
    </lineage>
</organism>
<proteinExistence type="predicted"/>
<dbReference type="AlphaFoldDB" id="A0AA94F012"/>
<name>A0AA94F012_9FLAO</name>
<sequence length="195" mass="23709">MDRLIKYNMIAQNYIGDYLSIPFINTKYKENNKYNVFVNIINSDYLKTFFQTFEINNLYAIINADEIYIDNNKSILFKFQFNEQEYYIIKIENYFFLNIVYIDRYKIYSPIFFRSNFIEEINFENLLSVCFYETLIFQKKVFRIDRLRLLSEENITGIVLFTETEIAYTESILNLKNLTLDDNEDYISVLEVFRD</sequence>